<gene>
    <name evidence="2" type="ORF">EIN_264870</name>
</gene>
<feature type="region of interest" description="Disordered" evidence="1">
    <location>
        <begin position="182"/>
        <end position="201"/>
    </location>
</feature>
<sequence>METIEMKKKFVSNTVIPKITRHNKVISQVITHQNSRFLTEVARPKKVNYLANERIKYEAAFNKTFEKRKLVFIKTRLKKIDLQSATTTHKDISLHLTIKGNRSLSNSQIQPSTTQRQKERICQKSVVTPLNNKSKTQNRPIIEKTKTLEKSQKLKIPRNPQFEKIKEKKEFSLNSKIFRTRPDFDKPKDADETEDEITETTEDTIDEVPRYQAISPSNQTSLDYIIKLVSFFHPVVRPKWCLYTSQRILEELLVFGDDVTVWRGGILTVIGLYNTQKIVDVLMQSIAVSYEIKRNALLMRKIKTFLEEIRCGSLKGKKTFETLNKEKVHFWGVTQDITLCRYIYEVGVGMFYLYIQNSMLDVALQTFAFCYSYEEKEKFLRMRMNLYLNKLD</sequence>
<dbReference type="RefSeq" id="XP_004185046.1">
    <property type="nucleotide sequence ID" value="XM_004184998.1"/>
</dbReference>
<feature type="compositionally biased region" description="Acidic residues" evidence="1">
    <location>
        <begin position="191"/>
        <end position="201"/>
    </location>
</feature>
<dbReference type="Proteomes" id="UP000014680">
    <property type="component" value="Unassembled WGS sequence"/>
</dbReference>
<dbReference type="AlphaFoldDB" id="A0A0A1TZT0"/>
<dbReference type="EMBL" id="KB207046">
    <property type="protein sequence ID" value="ELP85700.1"/>
    <property type="molecule type" value="Genomic_DNA"/>
</dbReference>
<proteinExistence type="predicted"/>
<protein>
    <submittedName>
        <fullName evidence="2">Uncharacterized protein</fullName>
    </submittedName>
</protein>
<reference evidence="2 3" key="1">
    <citation type="submission" date="2012-10" db="EMBL/GenBank/DDBJ databases">
        <authorList>
            <person name="Zafar N."/>
            <person name="Inman J."/>
            <person name="Hall N."/>
            <person name="Lorenzi H."/>
            <person name="Caler E."/>
        </authorList>
    </citation>
    <scope>NUCLEOTIDE SEQUENCE [LARGE SCALE GENOMIC DNA]</scope>
    <source>
        <strain evidence="2 3">IP1</strain>
    </source>
</reference>
<evidence type="ECO:0000313" key="3">
    <source>
        <dbReference type="Proteomes" id="UP000014680"/>
    </source>
</evidence>
<dbReference type="GeneID" id="14884687"/>
<organism evidence="2 3">
    <name type="scientific">Entamoeba invadens IP1</name>
    <dbReference type="NCBI Taxonomy" id="370355"/>
    <lineage>
        <taxon>Eukaryota</taxon>
        <taxon>Amoebozoa</taxon>
        <taxon>Evosea</taxon>
        <taxon>Archamoebae</taxon>
        <taxon>Mastigamoebida</taxon>
        <taxon>Entamoebidae</taxon>
        <taxon>Entamoeba</taxon>
    </lineage>
</organism>
<keyword evidence="3" id="KW-1185">Reference proteome</keyword>
<name>A0A0A1TZT0_ENTIV</name>
<dbReference type="VEuPathDB" id="AmoebaDB:EIN_264870"/>
<evidence type="ECO:0000256" key="1">
    <source>
        <dbReference type="SAM" id="MobiDB-lite"/>
    </source>
</evidence>
<accession>A0A0A1TZT0</accession>
<evidence type="ECO:0000313" key="2">
    <source>
        <dbReference type="EMBL" id="ELP85700.1"/>
    </source>
</evidence>
<dbReference type="KEGG" id="eiv:EIN_264870"/>